<dbReference type="SMART" id="SM00382">
    <property type="entry name" value="AAA"/>
    <property type="match status" value="1"/>
</dbReference>
<evidence type="ECO:0000313" key="2">
    <source>
        <dbReference type="EMBL" id="AWR96208.1"/>
    </source>
</evidence>
<evidence type="ECO:0000259" key="1">
    <source>
        <dbReference type="SMART" id="SM00382"/>
    </source>
</evidence>
<evidence type="ECO:0000313" key="3">
    <source>
        <dbReference type="Proteomes" id="UP000248410"/>
    </source>
</evidence>
<keyword evidence="3" id="KW-1185">Reference proteome</keyword>
<protein>
    <recommendedName>
        <fullName evidence="1">AAA+ ATPase domain-containing protein</fullName>
    </recommendedName>
</protein>
<dbReference type="RefSeq" id="WP_110379098.1">
    <property type="nucleotide sequence ID" value="NZ_CP029288.2"/>
</dbReference>
<name>A0A2U9IJI0_9CREN</name>
<dbReference type="OrthoDB" id="40994at2157"/>
<dbReference type="KEGG" id="asul:DFR86_00690"/>
<dbReference type="InterPro" id="IPR003593">
    <property type="entry name" value="AAA+_ATPase"/>
</dbReference>
<feature type="domain" description="AAA+ ATPase" evidence="1">
    <location>
        <begin position="41"/>
        <end position="260"/>
    </location>
</feature>
<dbReference type="SUPFAM" id="SSF52540">
    <property type="entry name" value="P-loop containing nucleoside triphosphate hydrolases"/>
    <property type="match status" value="1"/>
</dbReference>
<dbReference type="Proteomes" id="UP000248410">
    <property type="component" value="Chromosome"/>
</dbReference>
<dbReference type="EMBL" id="CP029288">
    <property type="protein sequence ID" value="AWR96208.1"/>
    <property type="molecule type" value="Genomic_DNA"/>
</dbReference>
<gene>
    <name evidence="2" type="ORF">DFR86_00690</name>
</gene>
<accession>A0A2U9IJI0</accession>
<proteinExistence type="predicted"/>
<dbReference type="GeneID" id="36836441"/>
<dbReference type="Gene3D" id="3.40.50.300">
    <property type="entry name" value="P-loop containing nucleotide triphosphate hydrolases"/>
    <property type="match status" value="1"/>
</dbReference>
<sequence>MNCNFSTYPVAKYDETENISLAGSIWKNAVKKIESSIVSGGGSVITIVGEPGMGKTTILNKVKKDLSLMNNGDNIFVIFLDLTNSKNISSEAWYYIKNSSIREKISNVSFNFLNSHRKEIGYRNSIFNREFSNWLKHRCIEEKKREEGRIRGIRRNSLDNNYSYALRLYCMSSYDVNEYDETNEGFILFLNDLRNLGKVGVFLDEMKDSEDQLRELHELINKVKNDITLVVSLVPEVLNGIKDKALNRRLTEINENLFNLTLNEKDKQDILEAYCKDFSDSLIQVDEVRNSKSVSDLINVARDAYEFAKTKCSNDENIEKCIKDEIMKSFSIPDPNEASKELEKKIREGLKKLKEEFGIEYVHDRGKRIPEKDMIIDIFFLKGKVEYLGDIKLTNKETVENIENVRKLENFSKDGEYNVVKFIISNSDNINLTNFKIIKVDNRQIIKILNGDSDERDNLVKHILKEVLKQ</sequence>
<organism evidence="2 3">
    <name type="scientific">Acidianus sulfidivorans JP7</name>
    <dbReference type="NCBI Taxonomy" id="619593"/>
    <lineage>
        <taxon>Archaea</taxon>
        <taxon>Thermoproteota</taxon>
        <taxon>Thermoprotei</taxon>
        <taxon>Sulfolobales</taxon>
        <taxon>Sulfolobaceae</taxon>
        <taxon>Acidianus</taxon>
    </lineage>
</organism>
<reference evidence="2 3" key="1">
    <citation type="submission" date="2018-05" db="EMBL/GenBank/DDBJ databases">
        <title>Complete Genome Sequences of Extremely Thermoacidophilic, Metal-Mobilizing Type-Strain Members of the Archaeal Family Sulfolobaceae: Acidianus brierleyi DSM-1651T, Acidianus sulfidivorans DSM-18786T, Metallosphaera hakonensis DSM-7519T, and Metallosphaera prunae DSM-10039T.</title>
        <authorList>
            <person name="Counts J.A."/>
            <person name="Kelly R.M."/>
        </authorList>
    </citation>
    <scope>NUCLEOTIDE SEQUENCE [LARGE SCALE GENOMIC DNA]</scope>
    <source>
        <strain evidence="2 3">JP7</strain>
    </source>
</reference>
<dbReference type="InterPro" id="IPR027417">
    <property type="entry name" value="P-loop_NTPase"/>
</dbReference>
<dbReference type="AlphaFoldDB" id="A0A2U9IJI0"/>